<dbReference type="InterPro" id="IPR036169">
    <property type="entry name" value="DXPR_C_sf"/>
</dbReference>
<dbReference type="NCBIfam" id="TIGR00243">
    <property type="entry name" value="Dxr"/>
    <property type="match status" value="1"/>
</dbReference>
<dbReference type="Pfam" id="PF08436">
    <property type="entry name" value="DXP_redisom_C"/>
    <property type="match status" value="1"/>
</dbReference>
<feature type="domain" description="1-deoxy-D-xylulose 5-phosphate reductoisomerase N-terminal" evidence="10">
    <location>
        <begin position="4"/>
        <end position="132"/>
    </location>
</feature>
<dbReference type="Pfam" id="PF13288">
    <property type="entry name" value="DXPR_C"/>
    <property type="match status" value="1"/>
</dbReference>
<feature type="binding site" evidence="9">
    <location>
        <position position="186"/>
    </location>
    <ligand>
        <name>1-deoxy-D-xylulose 5-phosphate</name>
        <dbReference type="ChEBI" id="CHEBI:57792"/>
    </ligand>
</feature>
<reference evidence="14" key="1">
    <citation type="submission" date="2023-07" db="EMBL/GenBank/DDBJ databases">
        <title>Molecular identification of indigenous halophilic bacteria isolated from red sea cost, biodegradation of synthetic dyes and assessment of degraded metabolite toxicity.</title>
        <authorList>
            <person name="Chaieb K."/>
            <person name="Altayb H.N."/>
        </authorList>
    </citation>
    <scope>NUCLEOTIDE SEQUENCE [LARGE SCALE GENOMIC DNA]</scope>
    <source>
        <strain evidence="14">K20</strain>
    </source>
</reference>
<dbReference type="Gene3D" id="1.10.1740.10">
    <property type="match status" value="1"/>
</dbReference>
<evidence type="ECO:0000256" key="8">
    <source>
        <dbReference type="ARBA" id="ARBA00048543"/>
    </source>
</evidence>
<evidence type="ECO:0000259" key="11">
    <source>
        <dbReference type="Pfam" id="PF08436"/>
    </source>
</evidence>
<feature type="binding site" evidence="9">
    <location>
        <position position="37"/>
    </location>
    <ligand>
        <name>NADPH</name>
        <dbReference type="ChEBI" id="CHEBI:57783"/>
    </ligand>
</feature>
<feature type="binding site" evidence="9">
    <location>
        <position position="10"/>
    </location>
    <ligand>
        <name>NADPH</name>
        <dbReference type="ChEBI" id="CHEBI:57783"/>
    </ligand>
</feature>
<feature type="binding site" evidence="9">
    <location>
        <position position="222"/>
    </location>
    <ligand>
        <name>1-deoxy-D-xylulose 5-phosphate</name>
        <dbReference type="ChEBI" id="CHEBI:57792"/>
    </ligand>
</feature>
<dbReference type="HAMAP" id="MF_00183">
    <property type="entry name" value="DXP_reductoisom"/>
    <property type="match status" value="1"/>
</dbReference>
<feature type="binding site" evidence="9">
    <location>
        <position position="231"/>
    </location>
    <ligand>
        <name>1-deoxy-D-xylulose 5-phosphate</name>
        <dbReference type="ChEBI" id="CHEBI:57792"/>
    </ligand>
</feature>
<feature type="binding site" evidence="9">
    <location>
        <position position="152"/>
    </location>
    <ligand>
        <name>Mn(2+)</name>
        <dbReference type="ChEBI" id="CHEBI:29035"/>
    </ligand>
</feature>
<dbReference type="PIRSF" id="PIRSF006205">
    <property type="entry name" value="Dxp_reductismrs"/>
    <property type="match status" value="1"/>
</dbReference>
<feature type="binding site" evidence="9">
    <location>
        <position position="38"/>
    </location>
    <ligand>
        <name>NADPH</name>
        <dbReference type="ChEBI" id="CHEBI:57783"/>
    </ligand>
</feature>
<feature type="binding site" evidence="9">
    <location>
        <position position="13"/>
    </location>
    <ligand>
        <name>NADPH</name>
        <dbReference type="ChEBI" id="CHEBI:57783"/>
    </ligand>
</feature>
<organism evidence="13 14">
    <name type="scientific">Vibrio tritonius</name>
    <dbReference type="NCBI Taxonomy" id="1435069"/>
    <lineage>
        <taxon>Bacteria</taxon>
        <taxon>Pseudomonadati</taxon>
        <taxon>Pseudomonadota</taxon>
        <taxon>Gammaproteobacteria</taxon>
        <taxon>Vibrionales</taxon>
        <taxon>Vibrionaceae</taxon>
        <taxon>Vibrio</taxon>
    </lineage>
</organism>
<comment type="function">
    <text evidence="9">Catalyzes the NADPH-dependent rearrangement and reduction of 1-deoxy-D-xylulose-5-phosphate (DXP) to 2-C-methyl-D-erythritol 4-phosphate (MEP).</text>
</comment>
<feature type="binding site" evidence="9">
    <location>
        <position position="125"/>
    </location>
    <ligand>
        <name>1-deoxy-D-xylulose 5-phosphate</name>
        <dbReference type="ChEBI" id="CHEBI:57792"/>
    </ligand>
</feature>
<dbReference type="PANTHER" id="PTHR30525">
    <property type="entry name" value="1-DEOXY-D-XYLULOSE 5-PHOSPHATE REDUCTOISOMERASE"/>
    <property type="match status" value="1"/>
</dbReference>
<protein>
    <recommendedName>
        <fullName evidence="9">1-deoxy-D-xylulose 5-phosphate reductoisomerase</fullName>
        <shortName evidence="9">DXP reductoisomerase</shortName>
        <ecNumber evidence="9">1.1.1.267</ecNumber>
    </recommendedName>
    <alternativeName>
        <fullName evidence="9">1-deoxyxylulose-5-phosphate reductoisomerase</fullName>
    </alternativeName>
    <alternativeName>
        <fullName evidence="9">2-C-methyl-D-erythritol 4-phosphate synthase</fullName>
    </alternativeName>
</protein>
<evidence type="ECO:0000256" key="6">
    <source>
        <dbReference type="ARBA" id="ARBA00023211"/>
    </source>
</evidence>
<dbReference type="PANTHER" id="PTHR30525:SF0">
    <property type="entry name" value="1-DEOXY-D-XYLULOSE 5-PHOSPHATE REDUCTOISOMERASE, CHLOROPLASTIC"/>
    <property type="match status" value="1"/>
</dbReference>
<evidence type="ECO:0000259" key="12">
    <source>
        <dbReference type="Pfam" id="PF13288"/>
    </source>
</evidence>
<dbReference type="InterPro" id="IPR036291">
    <property type="entry name" value="NAD(P)-bd_dom_sf"/>
</dbReference>
<dbReference type="InterPro" id="IPR013644">
    <property type="entry name" value="DXP_reductoisomerase_C"/>
</dbReference>
<evidence type="ECO:0000256" key="7">
    <source>
        <dbReference type="ARBA" id="ARBA00023229"/>
    </source>
</evidence>
<feature type="binding site" evidence="9">
    <location>
        <position position="126"/>
    </location>
    <ligand>
        <name>NADPH</name>
        <dbReference type="ChEBI" id="CHEBI:57783"/>
    </ligand>
</feature>
<sequence>MRKLTILGATGSIGASTLKVVAENKEQFEVFALAAGRNVAKMRALCETWRPTYAVMATAEAAQALQSELSNSKLATEVLYGEEAMCHVASCAEVDTVMAAIVGAAGLVPTMAAVKAGKRILLANKEALVMSGQLFIDAVERHGAELLPVDSEHNAIFQCLPAQVQTQMGRCDLAGAGVSHIILTGSGGPFRYTDVSELAAVTPAQAIAHPNWSMGPKISVDSATMMNKGLEYIEARWLFNAAKEQLQVLIHPQSVIHSMVQYLDGSVMAQLGEPDMATPISVTMNYPERIQAGVRPLDFTQISELTFMAPDFSRYPCLGLAIDACYLGQHATTSLNAANEIAVDAFLKGHIRFTDIARVNESTLSKVCATNTSLHSYDLESLLELDTMARRQARQIIKERML</sequence>
<keyword evidence="9" id="KW-0460">Magnesium</keyword>
<dbReference type="NCBIfam" id="NF009114">
    <property type="entry name" value="PRK12464.1"/>
    <property type="match status" value="1"/>
</dbReference>
<dbReference type="Proteomes" id="UP001199044">
    <property type="component" value="Unassembled WGS sequence"/>
</dbReference>
<keyword evidence="6 9" id="KW-0464">Manganese</keyword>
<feature type="binding site" evidence="9">
    <location>
        <position position="215"/>
    </location>
    <ligand>
        <name>NADPH</name>
        <dbReference type="ChEBI" id="CHEBI:57783"/>
    </ligand>
</feature>
<proteinExistence type="inferred from homology"/>
<feature type="binding site" evidence="9">
    <location>
        <position position="227"/>
    </location>
    <ligand>
        <name>1-deoxy-D-xylulose 5-phosphate</name>
        <dbReference type="ChEBI" id="CHEBI:57792"/>
    </ligand>
</feature>
<feature type="binding site" evidence="9">
    <location>
        <position position="231"/>
    </location>
    <ligand>
        <name>Mn(2+)</name>
        <dbReference type="ChEBI" id="CHEBI:29035"/>
    </ligand>
</feature>
<comment type="catalytic activity">
    <reaction evidence="8">
        <text>2-C-methyl-D-erythritol 4-phosphate + NADP(+) = 1-deoxy-D-xylulose 5-phosphate + NADPH + H(+)</text>
        <dbReference type="Rhea" id="RHEA:13717"/>
        <dbReference type="ChEBI" id="CHEBI:15378"/>
        <dbReference type="ChEBI" id="CHEBI:57783"/>
        <dbReference type="ChEBI" id="CHEBI:57792"/>
        <dbReference type="ChEBI" id="CHEBI:58262"/>
        <dbReference type="ChEBI" id="CHEBI:58349"/>
        <dbReference type="EC" id="1.1.1.267"/>
    </reaction>
    <physiologicalReaction direction="right-to-left" evidence="8">
        <dbReference type="Rhea" id="RHEA:13719"/>
    </physiologicalReaction>
</comment>
<evidence type="ECO:0000256" key="5">
    <source>
        <dbReference type="ARBA" id="ARBA00023002"/>
    </source>
</evidence>
<gene>
    <name evidence="13" type="primary">ispC</name>
    <name evidence="9" type="synonym">dxr</name>
    <name evidence="13" type="ORF">LDJ79_18650</name>
</gene>
<feature type="binding site" evidence="9">
    <location>
        <position position="12"/>
    </location>
    <ligand>
        <name>NADPH</name>
        <dbReference type="ChEBI" id="CHEBI:57783"/>
    </ligand>
</feature>
<comment type="cofactor">
    <cofactor evidence="9">
        <name>Mg(2+)</name>
        <dbReference type="ChEBI" id="CHEBI:18420"/>
    </cofactor>
    <cofactor evidence="9">
        <name>Mn(2+)</name>
        <dbReference type="ChEBI" id="CHEBI:29035"/>
    </cofactor>
</comment>
<dbReference type="NCBIfam" id="NF003938">
    <property type="entry name" value="PRK05447.1-1"/>
    <property type="match status" value="1"/>
</dbReference>
<feature type="binding site" evidence="9">
    <location>
        <position position="152"/>
    </location>
    <ligand>
        <name>1-deoxy-D-xylulose 5-phosphate</name>
        <dbReference type="ChEBI" id="CHEBI:57792"/>
    </ligand>
</feature>
<dbReference type="InterPro" id="IPR003821">
    <property type="entry name" value="DXP_reductoisomerase"/>
</dbReference>
<accession>A0ABS7YR57</accession>
<comment type="pathway">
    <text evidence="1 9">Isoprenoid biosynthesis; isopentenyl diphosphate biosynthesis via DXP pathway; isopentenyl diphosphate from 1-deoxy-D-xylulose 5-phosphate: step 1/6.</text>
</comment>
<feature type="binding site" evidence="9">
    <location>
        <position position="228"/>
    </location>
    <ligand>
        <name>1-deoxy-D-xylulose 5-phosphate</name>
        <dbReference type="ChEBI" id="CHEBI:57792"/>
    </ligand>
</feature>
<feature type="binding site" evidence="9">
    <location>
        <position position="150"/>
    </location>
    <ligand>
        <name>Mn(2+)</name>
        <dbReference type="ChEBI" id="CHEBI:29035"/>
    </ligand>
</feature>
<name>A0ABS7YR57_9VIBR</name>
<dbReference type="InterPro" id="IPR013512">
    <property type="entry name" value="DXP_reductoisomerase_N"/>
</dbReference>
<dbReference type="SUPFAM" id="SSF55347">
    <property type="entry name" value="Glyceraldehyde-3-phosphate dehydrogenase-like, C-terminal domain"/>
    <property type="match status" value="1"/>
</dbReference>
<feature type="binding site" evidence="9">
    <location>
        <position position="151"/>
    </location>
    <ligand>
        <name>1-deoxy-D-xylulose 5-phosphate</name>
        <dbReference type="ChEBI" id="CHEBI:57792"/>
    </ligand>
</feature>
<evidence type="ECO:0000256" key="4">
    <source>
        <dbReference type="ARBA" id="ARBA00022857"/>
    </source>
</evidence>
<feature type="domain" description="DXP reductoisomerase C-terminal" evidence="12">
    <location>
        <begin position="271"/>
        <end position="391"/>
    </location>
</feature>
<dbReference type="Gene3D" id="3.40.50.720">
    <property type="entry name" value="NAD(P)-binding Rossmann-like Domain"/>
    <property type="match status" value="1"/>
</dbReference>
<dbReference type="SUPFAM" id="SSF51735">
    <property type="entry name" value="NAD(P)-binding Rossmann-fold domains"/>
    <property type="match status" value="1"/>
</dbReference>
<keyword evidence="3 9" id="KW-0479">Metal-binding</keyword>
<keyword evidence="4 9" id="KW-0521">NADP</keyword>
<evidence type="ECO:0000313" key="13">
    <source>
        <dbReference type="EMBL" id="MCA2018146.1"/>
    </source>
</evidence>
<evidence type="ECO:0000313" key="14">
    <source>
        <dbReference type="Proteomes" id="UP001199044"/>
    </source>
</evidence>
<dbReference type="EC" id="1.1.1.267" evidence="9"/>
<feature type="binding site" evidence="9">
    <location>
        <position position="36"/>
    </location>
    <ligand>
        <name>NADPH</name>
        <dbReference type="ChEBI" id="CHEBI:57783"/>
    </ligand>
</feature>
<evidence type="ECO:0000256" key="2">
    <source>
        <dbReference type="ARBA" id="ARBA00006825"/>
    </source>
</evidence>
<feature type="binding site" evidence="9">
    <location>
        <position position="11"/>
    </location>
    <ligand>
        <name>NADPH</name>
        <dbReference type="ChEBI" id="CHEBI:57783"/>
    </ligand>
</feature>
<dbReference type="Pfam" id="PF02670">
    <property type="entry name" value="DXP_reductoisom"/>
    <property type="match status" value="1"/>
</dbReference>
<evidence type="ECO:0000256" key="1">
    <source>
        <dbReference type="ARBA" id="ARBA00005094"/>
    </source>
</evidence>
<dbReference type="GO" id="GO:0030604">
    <property type="term" value="F:1-deoxy-D-xylulose-5-phosphate reductoisomerase activity"/>
    <property type="evidence" value="ECO:0007669"/>
    <property type="project" value="UniProtKB-EC"/>
</dbReference>
<comment type="caution">
    <text evidence="13">The sequence shown here is derived from an EMBL/GenBank/DDBJ whole genome shotgun (WGS) entry which is preliminary data.</text>
</comment>
<feature type="binding site" evidence="9">
    <location>
        <position position="209"/>
    </location>
    <ligand>
        <name>1-deoxy-D-xylulose 5-phosphate</name>
        <dbReference type="ChEBI" id="CHEBI:57792"/>
    </ligand>
</feature>
<feature type="binding site" evidence="9">
    <location>
        <position position="124"/>
    </location>
    <ligand>
        <name>NADPH</name>
        <dbReference type="ChEBI" id="CHEBI:57783"/>
    </ligand>
</feature>
<evidence type="ECO:0000259" key="10">
    <source>
        <dbReference type="Pfam" id="PF02670"/>
    </source>
</evidence>
<keyword evidence="7 9" id="KW-0414">Isoprene biosynthesis</keyword>
<dbReference type="InterPro" id="IPR026877">
    <property type="entry name" value="DXPR_C"/>
</dbReference>
<dbReference type="EMBL" id="JAIWIU010000151">
    <property type="protein sequence ID" value="MCA2018146.1"/>
    <property type="molecule type" value="Genomic_DNA"/>
</dbReference>
<evidence type="ECO:0000256" key="3">
    <source>
        <dbReference type="ARBA" id="ARBA00022723"/>
    </source>
</evidence>
<dbReference type="RefSeq" id="WP_225251665.1">
    <property type="nucleotide sequence ID" value="NZ_JAIWIU010000151.1"/>
</dbReference>
<keyword evidence="14" id="KW-1185">Reference proteome</keyword>
<keyword evidence="5 9" id="KW-0560">Oxidoreductase</keyword>
<comment type="similarity">
    <text evidence="2 9">Belongs to the DXR family.</text>
</comment>
<evidence type="ECO:0000256" key="9">
    <source>
        <dbReference type="HAMAP-Rule" id="MF_00183"/>
    </source>
</evidence>
<feature type="domain" description="1-deoxy-D-xylulose 5-phosphate reductoisomerase C-terminal" evidence="11">
    <location>
        <begin position="146"/>
        <end position="239"/>
    </location>
</feature>
<dbReference type="SUPFAM" id="SSF69055">
    <property type="entry name" value="1-deoxy-D-xylulose-5-phosphate reductoisomerase, C-terminal domain"/>
    <property type="match status" value="1"/>
</dbReference>